<dbReference type="HOGENOM" id="CLU_000022_37_1_1"/>
<dbReference type="PANTHER" id="PTHR43775:SF20">
    <property type="entry name" value="HYBRID PKS-NRPS SYNTHETASE APDA"/>
    <property type="match status" value="1"/>
</dbReference>
<dbReference type="CDD" id="cd05930">
    <property type="entry name" value="A_NRPS"/>
    <property type="match status" value="1"/>
</dbReference>
<dbReference type="SUPFAM" id="SSF52777">
    <property type="entry name" value="CoA-dependent acyltransferases"/>
    <property type="match status" value="2"/>
</dbReference>
<dbReference type="Pfam" id="PF00668">
    <property type="entry name" value="Condensation"/>
    <property type="match status" value="1"/>
</dbReference>
<dbReference type="Gene3D" id="3.40.50.720">
    <property type="entry name" value="NAD(P)-binding Rossmann-like Domain"/>
    <property type="match status" value="3"/>
</dbReference>
<dbReference type="Pfam" id="PF16197">
    <property type="entry name" value="KAsynt_C_assoc"/>
    <property type="match status" value="1"/>
</dbReference>
<dbReference type="GO" id="GO:0008168">
    <property type="term" value="F:methyltransferase activity"/>
    <property type="evidence" value="ECO:0007669"/>
    <property type="project" value="UniProtKB-KW"/>
</dbReference>
<evidence type="ECO:0000259" key="10">
    <source>
        <dbReference type="PROSITE" id="PS50075"/>
    </source>
</evidence>
<dbReference type="PROSITE" id="PS00606">
    <property type="entry name" value="KS3_1"/>
    <property type="match status" value="1"/>
</dbReference>
<dbReference type="GO" id="GO:0006633">
    <property type="term" value="P:fatty acid biosynthetic process"/>
    <property type="evidence" value="ECO:0007669"/>
    <property type="project" value="InterPro"/>
</dbReference>
<dbReference type="InterPro" id="IPR016039">
    <property type="entry name" value="Thiolase-like"/>
</dbReference>
<name>A0A0C3DXS2_OIDMZ</name>
<dbReference type="Pfam" id="PF14765">
    <property type="entry name" value="PS-DH"/>
    <property type="match status" value="1"/>
</dbReference>
<dbReference type="GO" id="GO:0016874">
    <property type="term" value="F:ligase activity"/>
    <property type="evidence" value="ECO:0007669"/>
    <property type="project" value="UniProtKB-KW"/>
</dbReference>
<dbReference type="InterPro" id="IPR036736">
    <property type="entry name" value="ACP-like_sf"/>
</dbReference>
<dbReference type="PROSITE" id="PS00455">
    <property type="entry name" value="AMP_BINDING"/>
    <property type="match status" value="1"/>
</dbReference>
<dbReference type="Gene3D" id="3.30.300.30">
    <property type="match status" value="1"/>
</dbReference>
<dbReference type="InterPro" id="IPR029063">
    <property type="entry name" value="SAM-dependent_MTases_sf"/>
</dbReference>
<keyword evidence="4" id="KW-0489">Methyltransferase</keyword>
<accession>A0A0C3DXS2</accession>
<dbReference type="SUPFAM" id="SSF53335">
    <property type="entry name" value="S-adenosyl-L-methionine-dependent methyltransferases"/>
    <property type="match status" value="1"/>
</dbReference>
<dbReference type="SMART" id="SM00822">
    <property type="entry name" value="PKS_KR"/>
    <property type="match status" value="1"/>
</dbReference>
<dbReference type="InterPro" id="IPR020841">
    <property type="entry name" value="PKS_Beta-ketoAc_synthase_dom"/>
</dbReference>
<keyword evidence="1" id="KW-0596">Phosphopantetheine</keyword>
<dbReference type="InterPro" id="IPR014030">
    <property type="entry name" value="Ketoacyl_synth_N"/>
</dbReference>
<organism evidence="13 14">
    <name type="scientific">Oidiodendron maius (strain Zn)</name>
    <dbReference type="NCBI Taxonomy" id="913774"/>
    <lineage>
        <taxon>Eukaryota</taxon>
        <taxon>Fungi</taxon>
        <taxon>Dikarya</taxon>
        <taxon>Ascomycota</taxon>
        <taxon>Pezizomycotina</taxon>
        <taxon>Leotiomycetes</taxon>
        <taxon>Leotiomycetes incertae sedis</taxon>
        <taxon>Myxotrichaceae</taxon>
        <taxon>Oidiodendron</taxon>
    </lineage>
</organism>
<dbReference type="PROSITE" id="PS00012">
    <property type="entry name" value="PHOSPHOPANTETHEINE"/>
    <property type="match status" value="1"/>
</dbReference>
<keyword evidence="2" id="KW-0597">Phosphoprotein</keyword>
<dbReference type="Pfam" id="PF08242">
    <property type="entry name" value="Methyltransf_12"/>
    <property type="match status" value="1"/>
</dbReference>
<feature type="domain" description="Ketosynthase family 3 (KS3)" evidence="11">
    <location>
        <begin position="6"/>
        <end position="441"/>
    </location>
</feature>
<sequence length="3966" mass="434143">MASQRPELIAVVGSGCRFPGGSTSPSSLWELLRSPRDVSVEIPQDRFDIRGYYHPDGAHHGTTPVRRSYLLEEDLRTFDATFFNISPNEADSIDPQQRLLMETVYEALESGGHPVDALRGTNTAVFVGIMGGDYENLLMRDLNQVPTYTATGTSRAVLSNRISYFFDWRGPSMTIDTACSSSMIAVHQGVQALRMGETDMAVACGATIILGPEAYVAESKMNLLSPTGRSRMWDERADGYARGEGVASVILKRLSDAVRDGDHIECVIRETGANQDGHSSTGLTVPSSEAQAALILQTYAKAGLDPQNPLDRPQYFEAHGTGTKAGDPREASAIQQCFGVGGAHTPQDPLYVGSIKTVIGHTEGAAGLAGLLKGSLALKHGVIPPNLLFNRLNPDIEQFYHGLHVPTTATPWPVLPEGVPRRVSVNSFGFGGANAHAILESYQPPTTTDIVESGDPKNAPFTPYTFSAVSEISLVALLQAYSDYLKTGVDINPRDLAWTLQSCRTAFAIKATFSAMTIERLVSMIDEKLAAVSGAAGTHIGIRSAPAAPRILGIFTGQGAQWATMGGHLIRSSALVREKLGHLEHSLATLPLSDRPKWRLEDEILASAETSRIAEAELSQPLCTAIQILLVDLLRSAGITFEAVVGHSSGEIAAAYAADFVSAHDAIRIAYYRGLYARLAEGPNGQKGAMLAVGTSMEDAQDLIELPHFRGRLTIAAHNSAASVTLSGDADAIIQAKAVFDEEKKFARMLKVDTAYHSHHMLPCGDRYLQSIRACGIRVNRNRNTSCSWYSSVVPDKEAMEPTETLQDVYWRDNMTGAVLFADAVQNAVSDKFNLALEVGPHPALKAPALQNISDVRSALPYSGVLSRGNNDIEAFSDALGFVWAHLGADGVDFQSYEKVMFIGAPPKLTVGLPSYQWNRGRVHWHESRKSRKIRGRTDAFHELLGVPSPDATDRDRRWTNLLKVSEIPWLDGHQLQGQTVFPAAGYVAMALEAAKKLAGDGAVKLYEIHDLVIGKAIAFEEDANYGIETLITLTAVTPVRRNDDTKTQTADFSCYSCPNAGSGDLELAASGRVKILFGTPSITTLSSAPLETSNMVPVDADDFYSSAAELGYHYTGSFRTMSSLNRRLDKAFALVSTYSYGEDEATLIVHPTMLDVAFQALLLAYSSPGDQAAWALHVPTSIRCIRVNPELFASLPVTGTQLPICAALHHLESTTICGSVDIFSGDGQHTLMQAEDLAMKPFSPATAADDRQLFTYTKWDFAMPNGNFIVGDERPSEDEVELATLCERLSYYYLRKWNSELTDEEWANGQWHHRRLRNYMNHTLSIISSGKHPYVKKEWSNDTPAKIQDLVGRHSKSIDIKIISAAGENLPASVRGQTTMLEHLREDNMMDEIYKKGIGFAKFNSFLAKMVQKIVHRYPHAKILEVGAGTGGTTKTVLESIGNTFFSYTYTDISAGFFPTAAEDFKAYGHKMAFKVFDAETTPASQGFEVNSYDIVIAANVIHATSSLQRTLENTRRLLKPGGYLLLFEITTHGVLRFTNSVGGLSGWWVGEDDGRQHAPTVTPGAWHNVLQKSGFSGVDTITPKLDDMAWPFSIIATQAINDQVDFLRRPLSSSQTLVQLDEVAILGTGSLETSRIAEEVADHLRKFCEKVVTLADLPTEADTLAPMTTVINLVDLDYPIFKEMTPERMGGMKRIFEGSKNILWITRGAHAEEPYHMASIGFGRTMRHEFPYLSITHLDLANSEQNISKVIAECLLRQCAFEGLYSQGNLRQDILWSPETEFCLDNGQLLIPRVVPDTDQNDRLNALRRTITKKVSLSSSVASISQTADRPPLLQEEALPATLKDSKSVIRVHASTLMAVNIVPDTFTFVSIGVKEATMEPVVALSGTNSSRTVPLVIMQLDFDIIQATRLLAAIAGELLAVSLVFALPSRSSVLVHEPGKDRFFAMALARRAAAKGIHVTFSTASTDAGDPAWAKFDAWTPKHVIRRRLPTGLTHFLDLNADFDSSDVSLGIADALPLTCRRVDASDLSCLQSRPPMSDEVNILSLLEDAVSSARTNLTKGGQDSVIQLGQIGDVSAPRSPTTVIDWTSSEALAAQVAPLDAGRLFSRDKTYLLVGLTGQIGQSICEWMVRNGAGYIFLTSRRPNVDAKWLESFDGSGATVKVCAMDISNKQDLKKVVDKIKATCPPIAGVANAAMVLHDILFTDMSLDMMEKVLQPKIDGSNYLDELFYNDPLDFFVMFSSVSCIFGNPGQSSYAAACAYMGSLAHQRRKRGVAASTFDIGRVVGIGYVERAGSIVKEQLVRYGYKPIAETDFHHVFAETIRSGYPSLGARPVVTTGMSVACEDDEFRVPWFDDPRFSHCIVMGNSVAAKQDDKNTALPVSEQLSNATTMEEALEIIKVSLSAKLQVMLQMSDGEIDLHAPVIDLGIDSLVAVEVRSWFVKELKVDMPVLKVLGGGSISDLSQQALQKLPEKLLVNIGTEPVKPAVKLPTALEAEIGTTSTYTSQGSSSPDSGTVADNSTQLSSRAASIGLADSEKLETIPLPLTAAETPLFLKSERLSFAQSRFWFLRLLLQDQTTFNITFYYKVTGNLRVGDLDRAIRAVGSRHEALRTCFIGDEIEPDLAYQKITESSSLKLEQKKISCVEDVAVEYENLRAYNFDIEKGDTMRVVLLSLSPSSHYILFNYHHIAMDGVSFQVFLSDLEKAYNGKSLGPFPRQCSDFSKSQREAFERGEMNDALRYWRGIFHDKPPVLPLLPMARMTTRMLMDRFEVHQVHHRVEPALAAQVKRISKAARSTPFHLYLAAFKAMLFRFTDPDSAPDLTIGIADANRNDGDILGTLGLFLNLLTLRFQRPSRQRFIDAITEARNTTYAALANSSLPFDVLLEELNVPRSSSHSPFFQAFFDYRQGAKEKHAFGNCQFEVQEAHPGRTGYDITLDVTDNATGALVTLRTQTSLYDKVAADLLLETYIGMLEVLSRDASIVLEDTPLFSEKQLTNALVLGRGPHLTSGWPETLPHRIDQIAETNGNKIAIMDGIGQVITYTDLIRRVEAISEALQNAGVGSSSRVLVFQQATADWVCSMLAIMRVGGVYVPLDLRNPLPRLAAVARDCQPWGILMDATTLNDTTQLNVPEAKVINVSRVHSTASARVPNRAQADAPAAILYTSGTTGTPKGIIIRHSGLRNEIEGYTKTWKLGAERVLQQSAFTFNHSSDQMYTGLANGGMVYVVPWSKRGDPLEISKIIREYDITYTKATPSEYSLWLKYGLEDLRLASHWRFAFGGGESLTSAVIQDFKALNLPQLRFFNSYGPAEISISSTKMEIAYRDEPPEGPIACGYSLPNYVTYILDEQLKPVPAGMSGEIVIGGAGVSLGYLNNRELTNQHFVPNPYSTPEYIARGWTRMYRTGDIGHLEKDGALVFHSRMAGDTQIKIRGIRIELSDIERNILSAADGALRETVVTLRKGDPDFLVAHVVFAPQHAVTDIDGFLQHLLGHLPIPQYMIPVIAVPLDRLPLSSHSKVDRKAIAALPLPQRAQTTEDGELNETMLQLKQVWQDVLGNRGLGFNLTPATSFFFVGGNSLLIVRLQSRIRDVFNVVVRLVELLGANSLGEMARLIEESGRVEAINWDTETMLHDLGTPGAADPHPRVHAGPKTVLVTGATGFLAQHLLPQLVANPNVSKIHCVAVRSKAGEGPRKLAIESAKVVSHAGDLSLPRLGLSESAFKALSSEVDVILHMGATRSFWDSYHVLRASNVSATKELVKLAIARRVPIHYISSAGVLPRGRDAQATAAGSVAALLPATDGSDGYVASRWASERVLERAAQSLGLSAFIHRFVPAERPSPDSTKPMLDEFVRFVDVSGLMPERGGWEGRIDLMPAEEAANVLCAAVVNDQVDKAGGVRFTHHESQISIDVAEMITYVEQQRGQEDLERIPGFRWVGRIKALGFRYLFTGQEVSVQSSGASILESRR</sequence>
<dbReference type="InterPro" id="IPR020845">
    <property type="entry name" value="AMP-binding_CS"/>
</dbReference>
<feature type="domain" description="Carrier" evidence="10">
    <location>
        <begin position="2395"/>
        <end position="2473"/>
    </location>
</feature>
<reference evidence="14" key="2">
    <citation type="submission" date="2015-01" db="EMBL/GenBank/DDBJ databases">
        <title>Evolutionary Origins and Diversification of the Mycorrhizal Mutualists.</title>
        <authorList>
            <consortium name="DOE Joint Genome Institute"/>
            <consortium name="Mycorrhizal Genomics Consortium"/>
            <person name="Kohler A."/>
            <person name="Kuo A."/>
            <person name="Nagy L.G."/>
            <person name="Floudas D."/>
            <person name="Copeland A."/>
            <person name="Barry K.W."/>
            <person name="Cichocki N."/>
            <person name="Veneault-Fourrey C."/>
            <person name="LaButti K."/>
            <person name="Lindquist E.A."/>
            <person name="Lipzen A."/>
            <person name="Lundell T."/>
            <person name="Morin E."/>
            <person name="Murat C."/>
            <person name="Riley R."/>
            <person name="Ohm R."/>
            <person name="Sun H."/>
            <person name="Tunlid A."/>
            <person name="Henrissat B."/>
            <person name="Grigoriev I.V."/>
            <person name="Hibbett D.S."/>
            <person name="Martin F."/>
        </authorList>
    </citation>
    <scope>NUCLEOTIDE SEQUENCE [LARGE SCALE GENOMIC DNA]</scope>
    <source>
        <strain evidence="14">Zn</strain>
    </source>
</reference>
<dbReference type="GO" id="GO:0004312">
    <property type="term" value="F:fatty acid synthase activity"/>
    <property type="evidence" value="ECO:0007669"/>
    <property type="project" value="TreeGrafter"/>
</dbReference>
<dbReference type="Pfam" id="PF00501">
    <property type="entry name" value="AMP-binding"/>
    <property type="match status" value="1"/>
</dbReference>
<dbReference type="SUPFAM" id="SSF56801">
    <property type="entry name" value="Acetyl-CoA synthetase-like"/>
    <property type="match status" value="1"/>
</dbReference>
<dbReference type="InterPro" id="IPR032821">
    <property type="entry name" value="PKS_assoc"/>
</dbReference>
<dbReference type="SMART" id="SM00826">
    <property type="entry name" value="PKS_DH"/>
    <property type="match status" value="1"/>
</dbReference>
<dbReference type="EMBL" id="KN832870">
    <property type="protein sequence ID" value="KIN06913.1"/>
    <property type="molecule type" value="Genomic_DNA"/>
</dbReference>
<feature type="region of interest" description="C-terminal hotdog fold" evidence="8">
    <location>
        <begin position="1096"/>
        <end position="1249"/>
    </location>
</feature>
<keyword evidence="5" id="KW-0808">Transferase</keyword>
<dbReference type="Gene3D" id="3.10.129.110">
    <property type="entry name" value="Polyketide synthase dehydratase"/>
    <property type="match status" value="1"/>
</dbReference>
<dbReference type="InterPro" id="IPR057326">
    <property type="entry name" value="KR_dom"/>
</dbReference>
<dbReference type="Pfam" id="PF23297">
    <property type="entry name" value="ACP_SdgA_C"/>
    <property type="match status" value="1"/>
</dbReference>
<dbReference type="Pfam" id="PF00550">
    <property type="entry name" value="PP-binding"/>
    <property type="match status" value="1"/>
</dbReference>
<dbReference type="Pfam" id="PF21089">
    <property type="entry name" value="PKS_DH_N"/>
    <property type="match status" value="1"/>
</dbReference>
<dbReference type="Pfam" id="PF02801">
    <property type="entry name" value="Ketoacyl-synt_C"/>
    <property type="match status" value="1"/>
</dbReference>
<dbReference type="OrthoDB" id="329835at2759"/>
<dbReference type="CDD" id="cd00833">
    <property type="entry name" value="PKS"/>
    <property type="match status" value="1"/>
</dbReference>
<dbReference type="Pfam" id="PF08659">
    <property type="entry name" value="KR"/>
    <property type="match status" value="1"/>
</dbReference>
<dbReference type="CDD" id="cd19532">
    <property type="entry name" value="C_PKS-NRPS"/>
    <property type="match status" value="1"/>
</dbReference>
<dbReference type="GO" id="GO:0004315">
    <property type="term" value="F:3-oxoacyl-[acyl-carrier-protein] synthase activity"/>
    <property type="evidence" value="ECO:0007669"/>
    <property type="project" value="InterPro"/>
</dbReference>
<dbReference type="PROSITE" id="PS52004">
    <property type="entry name" value="KS3_2"/>
    <property type="match status" value="1"/>
</dbReference>
<feature type="active site" description="Proton donor; for dehydratase activity" evidence="8">
    <location>
        <position position="1156"/>
    </location>
</feature>
<dbReference type="GO" id="GO:0031177">
    <property type="term" value="F:phosphopantetheine binding"/>
    <property type="evidence" value="ECO:0007669"/>
    <property type="project" value="InterPro"/>
</dbReference>
<dbReference type="InterPro" id="IPR000873">
    <property type="entry name" value="AMP-dep_synth/lig_dom"/>
</dbReference>
<dbReference type="InterPro" id="IPR014031">
    <property type="entry name" value="Ketoacyl_synth_C"/>
</dbReference>
<dbReference type="InterPro" id="IPR018201">
    <property type="entry name" value="Ketoacyl_synth_AS"/>
</dbReference>
<dbReference type="Gene3D" id="1.10.1200.10">
    <property type="entry name" value="ACP-like"/>
    <property type="match status" value="2"/>
</dbReference>
<dbReference type="SMART" id="SM00823">
    <property type="entry name" value="PKS_PP"/>
    <property type="match status" value="2"/>
</dbReference>
<dbReference type="Gene3D" id="3.30.559.10">
    <property type="entry name" value="Chloramphenicol acetyltransferase-like domain"/>
    <property type="match status" value="1"/>
</dbReference>
<dbReference type="InterPro" id="IPR013120">
    <property type="entry name" value="FAR_NAD-bd"/>
</dbReference>
<evidence type="ECO:0000256" key="7">
    <source>
        <dbReference type="ARBA" id="ARBA00023268"/>
    </source>
</evidence>
<dbReference type="SUPFAM" id="SSF52151">
    <property type="entry name" value="FabD/lysophospholipase-like"/>
    <property type="match status" value="1"/>
</dbReference>
<keyword evidence="7" id="KW-0511">Multifunctional enzyme</keyword>
<gene>
    <name evidence="13" type="ORF">OIDMADRAFT_174030</name>
</gene>
<dbReference type="InterPro" id="IPR020806">
    <property type="entry name" value="PKS_PP-bd"/>
</dbReference>
<feature type="domain" description="Carrier" evidence="10">
    <location>
        <begin position="3539"/>
        <end position="3618"/>
    </location>
</feature>
<dbReference type="PROSITE" id="PS50075">
    <property type="entry name" value="CARRIER"/>
    <property type="match status" value="2"/>
</dbReference>
<dbReference type="InterPro" id="IPR016036">
    <property type="entry name" value="Malonyl_transacylase_ACP-bd"/>
</dbReference>
<dbReference type="GO" id="GO:0032259">
    <property type="term" value="P:methylation"/>
    <property type="evidence" value="ECO:0007669"/>
    <property type="project" value="UniProtKB-KW"/>
</dbReference>
<evidence type="ECO:0000313" key="13">
    <source>
        <dbReference type="EMBL" id="KIN06913.1"/>
    </source>
</evidence>
<dbReference type="FunFam" id="3.40.47.10:FF:000019">
    <property type="entry name" value="Polyketide synthase type I"/>
    <property type="match status" value="1"/>
</dbReference>
<dbReference type="Pfam" id="PF00109">
    <property type="entry name" value="ketoacyl-synt"/>
    <property type="match status" value="1"/>
</dbReference>
<dbReference type="PANTHER" id="PTHR43775">
    <property type="entry name" value="FATTY ACID SYNTHASE"/>
    <property type="match status" value="1"/>
</dbReference>
<keyword evidence="6" id="KW-0677">Repeat</keyword>
<evidence type="ECO:0000259" key="12">
    <source>
        <dbReference type="PROSITE" id="PS52019"/>
    </source>
</evidence>
<dbReference type="Gene3D" id="3.30.559.30">
    <property type="entry name" value="Nonribosomal peptide synthetase, condensation domain"/>
    <property type="match status" value="1"/>
</dbReference>
<dbReference type="InterPro" id="IPR020807">
    <property type="entry name" value="PKS_DH"/>
</dbReference>
<evidence type="ECO:0000256" key="8">
    <source>
        <dbReference type="PROSITE-ProRule" id="PRU01363"/>
    </source>
</evidence>
<dbReference type="Gene3D" id="3.40.50.150">
    <property type="entry name" value="Vaccinia Virus protein VP39"/>
    <property type="match status" value="1"/>
</dbReference>
<dbReference type="InterPro" id="IPR006162">
    <property type="entry name" value="Ppantetheine_attach_site"/>
</dbReference>
<dbReference type="InterPro" id="IPR013968">
    <property type="entry name" value="PKS_KR"/>
</dbReference>
<evidence type="ECO:0008006" key="15">
    <source>
        <dbReference type="Google" id="ProtNLM"/>
    </source>
</evidence>
<dbReference type="Gene3D" id="3.40.50.12780">
    <property type="entry name" value="N-terminal domain of ligase-like"/>
    <property type="match status" value="1"/>
</dbReference>
<protein>
    <recommendedName>
        <fullName evidence="15">Carrier domain-containing protein</fullName>
    </recommendedName>
</protein>
<dbReference type="InterPro" id="IPR014043">
    <property type="entry name" value="Acyl_transferase_dom"/>
</dbReference>
<dbReference type="CDD" id="cd02440">
    <property type="entry name" value="AdoMet_MTases"/>
    <property type="match status" value="1"/>
</dbReference>
<evidence type="ECO:0000256" key="5">
    <source>
        <dbReference type="ARBA" id="ARBA00022679"/>
    </source>
</evidence>
<evidence type="ECO:0000256" key="3">
    <source>
        <dbReference type="ARBA" id="ARBA00022598"/>
    </source>
</evidence>
<dbReference type="SUPFAM" id="SSF55048">
    <property type="entry name" value="Probable ACP-binding domain of malonyl-CoA ACP transacylase"/>
    <property type="match status" value="1"/>
</dbReference>
<dbReference type="Gene3D" id="3.40.47.10">
    <property type="match status" value="1"/>
</dbReference>
<dbReference type="SUPFAM" id="SSF53901">
    <property type="entry name" value="Thiolase-like"/>
    <property type="match status" value="1"/>
</dbReference>
<dbReference type="SMART" id="SM00825">
    <property type="entry name" value="PKS_KS"/>
    <property type="match status" value="1"/>
</dbReference>
<dbReference type="Proteomes" id="UP000054321">
    <property type="component" value="Unassembled WGS sequence"/>
</dbReference>
<evidence type="ECO:0000256" key="4">
    <source>
        <dbReference type="ARBA" id="ARBA00022603"/>
    </source>
</evidence>
<dbReference type="InterPro" id="IPR016035">
    <property type="entry name" value="Acyl_Trfase/lysoPLipase"/>
</dbReference>
<evidence type="ECO:0000313" key="14">
    <source>
        <dbReference type="Proteomes" id="UP000054321"/>
    </source>
</evidence>
<dbReference type="InterPro" id="IPR036291">
    <property type="entry name" value="NAD(P)-bd_dom_sf"/>
</dbReference>
<evidence type="ECO:0000256" key="6">
    <source>
        <dbReference type="ARBA" id="ARBA00022737"/>
    </source>
</evidence>
<evidence type="ECO:0000256" key="9">
    <source>
        <dbReference type="SAM" id="MobiDB-lite"/>
    </source>
</evidence>
<feature type="compositionally biased region" description="Low complexity" evidence="9">
    <location>
        <begin position="2503"/>
        <end position="2518"/>
    </location>
</feature>
<keyword evidence="14" id="KW-1185">Reference proteome</keyword>
<dbReference type="SMART" id="SM00827">
    <property type="entry name" value="PKS_AT"/>
    <property type="match status" value="1"/>
</dbReference>
<feature type="active site" description="Proton acceptor; for dehydratase activity" evidence="8">
    <location>
        <position position="974"/>
    </location>
</feature>
<reference evidence="13 14" key="1">
    <citation type="submission" date="2014-04" db="EMBL/GenBank/DDBJ databases">
        <authorList>
            <consortium name="DOE Joint Genome Institute"/>
            <person name="Kuo A."/>
            <person name="Martino E."/>
            <person name="Perotto S."/>
            <person name="Kohler A."/>
            <person name="Nagy L.G."/>
            <person name="Floudas D."/>
            <person name="Copeland A."/>
            <person name="Barry K.W."/>
            <person name="Cichocki N."/>
            <person name="Veneault-Fourrey C."/>
            <person name="LaButti K."/>
            <person name="Lindquist E.A."/>
            <person name="Lipzen A."/>
            <person name="Lundell T."/>
            <person name="Morin E."/>
            <person name="Murat C."/>
            <person name="Sun H."/>
            <person name="Tunlid A."/>
            <person name="Henrissat B."/>
            <person name="Grigoriev I.V."/>
            <person name="Hibbett D.S."/>
            <person name="Martin F."/>
            <person name="Nordberg H.P."/>
            <person name="Cantor M.N."/>
            <person name="Hua S.X."/>
        </authorList>
    </citation>
    <scope>NUCLEOTIDE SEQUENCE [LARGE SCALE GENOMIC DNA]</scope>
    <source>
        <strain evidence="13 14">Zn</strain>
    </source>
</reference>
<dbReference type="InterPro" id="IPR001242">
    <property type="entry name" value="Condensation_dom"/>
</dbReference>
<dbReference type="SUPFAM" id="SSF47336">
    <property type="entry name" value="ACP-like"/>
    <property type="match status" value="2"/>
</dbReference>
<dbReference type="InterPro" id="IPR009081">
    <property type="entry name" value="PP-bd_ACP"/>
</dbReference>
<keyword evidence="3" id="KW-0436">Ligase</keyword>
<dbReference type="SUPFAM" id="SSF51735">
    <property type="entry name" value="NAD(P)-binding Rossmann-fold domains"/>
    <property type="match status" value="2"/>
</dbReference>
<dbReference type="Pfam" id="PF00698">
    <property type="entry name" value="Acyl_transf_1"/>
    <property type="match status" value="1"/>
</dbReference>
<dbReference type="InParanoid" id="A0A0C3DXS2"/>
<dbReference type="InterPro" id="IPR013217">
    <property type="entry name" value="Methyltransf_12"/>
</dbReference>
<dbReference type="InterPro" id="IPR042104">
    <property type="entry name" value="PKS_dehydratase_sf"/>
</dbReference>
<evidence type="ECO:0000256" key="1">
    <source>
        <dbReference type="ARBA" id="ARBA00022450"/>
    </source>
</evidence>
<feature type="region of interest" description="Disordered" evidence="9">
    <location>
        <begin position="2503"/>
        <end position="2523"/>
    </location>
</feature>
<dbReference type="InterPro" id="IPR050091">
    <property type="entry name" value="PKS_NRPS_Biosynth_Enz"/>
</dbReference>
<dbReference type="InterPro" id="IPR049552">
    <property type="entry name" value="PKS_DH_N"/>
</dbReference>
<dbReference type="PROSITE" id="PS52019">
    <property type="entry name" value="PKS_MFAS_DH"/>
    <property type="match status" value="1"/>
</dbReference>
<proteinExistence type="predicted"/>
<dbReference type="Gene3D" id="3.40.366.10">
    <property type="entry name" value="Malonyl-Coenzyme A Acyl Carrier Protein, domain 2"/>
    <property type="match status" value="1"/>
</dbReference>
<feature type="domain" description="PKS/mFAS DH" evidence="12">
    <location>
        <begin position="942"/>
        <end position="1249"/>
    </location>
</feature>
<dbReference type="InterPro" id="IPR023213">
    <property type="entry name" value="CAT-like_dom_sf"/>
</dbReference>
<dbReference type="InterPro" id="IPR045851">
    <property type="entry name" value="AMP-bd_C_sf"/>
</dbReference>
<dbReference type="InterPro" id="IPR042099">
    <property type="entry name" value="ANL_N_sf"/>
</dbReference>
<dbReference type="InterPro" id="IPR049900">
    <property type="entry name" value="PKS_mFAS_DH"/>
</dbReference>
<dbReference type="GO" id="GO:0009403">
    <property type="term" value="P:toxin biosynthetic process"/>
    <property type="evidence" value="ECO:0007669"/>
    <property type="project" value="UniProtKB-ARBA"/>
</dbReference>
<dbReference type="STRING" id="913774.A0A0C3DXS2"/>
<evidence type="ECO:0000256" key="2">
    <source>
        <dbReference type="ARBA" id="ARBA00022553"/>
    </source>
</evidence>
<dbReference type="InterPro" id="IPR049551">
    <property type="entry name" value="PKS_DH_C"/>
</dbReference>
<dbReference type="Pfam" id="PF07993">
    <property type="entry name" value="NAD_binding_4"/>
    <property type="match status" value="1"/>
</dbReference>
<evidence type="ECO:0000259" key="11">
    <source>
        <dbReference type="PROSITE" id="PS52004"/>
    </source>
</evidence>
<dbReference type="InterPro" id="IPR001227">
    <property type="entry name" value="Ac_transferase_dom_sf"/>
</dbReference>
<feature type="region of interest" description="N-terminal hotdog fold" evidence="8">
    <location>
        <begin position="942"/>
        <end position="1081"/>
    </location>
</feature>